<accession>A0A1M6F883</accession>
<dbReference type="Gene3D" id="3.90.79.10">
    <property type="entry name" value="Nucleoside Triphosphate Pyrophosphohydrolase"/>
    <property type="match status" value="1"/>
</dbReference>
<dbReference type="SUPFAM" id="SSF55811">
    <property type="entry name" value="Nudix"/>
    <property type="match status" value="1"/>
</dbReference>
<dbReference type="STRING" id="1122934.SAMN02745691_01076"/>
<feature type="domain" description="Nudix hydrolase" evidence="3">
    <location>
        <begin position="39"/>
        <end position="173"/>
    </location>
</feature>
<keyword evidence="5" id="KW-1185">Reference proteome</keyword>
<dbReference type="EMBL" id="FQYT01000009">
    <property type="protein sequence ID" value="SHI93964.1"/>
    <property type="molecule type" value="Genomic_DNA"/>
</dbReference>
<dbReference type="Proteomes" id="UP000184342">
    <property type="component" value="Unassembled WGS sequence"/>
</dbReference>
<name>A0A1M6F883_9FIRM</name>
<dbReference type="GO" id="GO:0016787">
    <property type="term" value="F:hydrolase activity"/>
    <property type="evidence" value="ECO:0007669"/>
    <property type="project" value="UniProtKB-KW"/>
</dbReference>
<keyword evidence="2" id="KW-0378">Hydrolase</keyword>
<evidence type="ECO:0000259" key="3">
    <source>
        <dbReference type="PROSITE" id="PS51462"/>
    </source>
</evidence>
<organism evidence="4 5">
    <name type="scientific">Parasporobacterium paucivorans DSM 15970</name>
    <dbReference type="NCBI Taxonomy" id="1122934"/>
    <lineage>
        <taxon>Bacteria</taxon>
        <taxon>Bacillati</taxon>
        <taxon>Bacillota</taxon>
        <taxon>Clostridia</taxon>
        <taxon>Lachnospirales</taxon>
        <taxon>Lachnospiraceae</taxon>
        <taxon>Parasporobacterium</taxon>
    </lineage>
</organism>
<dbReference type="GO" id="GO:0006753">
    <property type="term" value="P:nucleoside phosphate metabolic process"/>
    <property type="evidence" value="ECO:0007669"/>
    <property type="project" value="TreeGrafter"/>
</dbReference>
<reference evidence="4 5" key="1">
    <citation type="submission" date="2016-11" db="EMBL/GenBank/DDBJ databases">
        <authorList>
            <person name="Jaros S."/>
            <person name="Januszkiewicz K."/>
            <person name="Wedrychowicz H."/>
        </authorList>
    </citation>
    <scope>NUCLEOTIDE SEQUENCE [LARGE SCALE GENOMIC DNA]</scope>
    <source>
        <strain evidence="4 5">DSM 15970</strain>
    </source>
</reference>
<evidence type="ECO:0000313" key="5">
    <source>
        <dbReference type="Proteomes" id="UP000184342"/>
    </source>
</evidence>
<dbReference type="InterPro" id="IPR000086">
    <property type="entry name" value="NUDIX_hydrolase_dom"/>
</dbReference>
<evidence type="ECO:0000256" key="1">
    <source>
        <dbReference type="ARBA" id="ARBA00001946"/>
    </source>
</evidence>
<protein>
    <submittedName>
        <fullName evidence="4">ADP-ribose pyrophosphatase</fullName>
    </submittedName>
</protein>
<dbReference type="AlphaFoldDB" id="A0A1M6F883"/>
<dbReference type="GO" id="GO:0019693">
    <property type="term" value="P:ribose phosphate metabolic process"/>
    <property type="evidence" value="ECO:0007669"/>
    <property type="project" value="TreeGrafter"/>
</dbReference>
<dbReference type="PANTHER" id="PTHR11839">
    <property type="entry name" value="UDP/ADP-SUGAR PYROPHOSPHATASE"/>
    <property type="match status" value="1"/>
</dbReference>
<proteinExistence type="predicted"/>
<evidence type="ECO:0000256" key="2">
    <source>
        <dbReference type="ARBA" id="ARBA00022801"/>
    </source>
</evidence>
<comment type="cofactor">
    <cofactor evidence="1">
        <name>Mg(2+)</name>
        <dbReference type="ChEBI" id="CHEBI:18420"/>
    </cofactor>
</comment>
<dbReference type="PROSITE" id="PS51462">
    <property type="entry name" value="NUDIX"/>
    <property type="match status" value="1"/>
</dbReference>
<dbReference type="InterPro" id="IPR015797">
    <property type="entry name" value="NUDIX_hydrolase-like_dom_sf"/>
</dbReference>
<dbReference type="OrthoDB" id="9806150at2"/>
<dbReference type="PANTHER" id="PTHR11839:SF18">
    <property type="entry name" value="NUDIX HYDROLASE DOMAIN-CONTAINING PROTEIN"/>
    <property type="match status" value="1"/>
</dbReference>
<evidence type="ECO:0000313" key="4">
    <source>
        <dbReference type="EMBL" id="SHI93964.1"/>
    </source>
</evidence>
<gene>
    <name evidence="4" type="ORF">SAMN02745691_01076</name>
</gene>
<dbReference type="Pfam" id="PF00293">
    <property type="entry name" value="NUDIX"/>
    <property type="match status" value="1"/>
</dbReference>
<sequence length="176" mass="19969">MINFKRLKRELVHRGSIIDFYTDTIQLPDGRTAKWDHVTHNGAAAVVPVNDDNNILLVRQYRNSLDRATLEIPAGGINPGDTSTMICAARELEEETGFTAGSMEFLIRLKTAVAFTNENIDVYVARNLTRTHQNLDPDEFIEIEEFRLKDIIQMIYEGQIEDAKTISSIFAYAYNA</sequence>